<dbReference type="EMBL" id="JBBNAF010000005">
    <property type="protein sequence ID" value="KAK9143831.1"/>
    <property type="molecule type" value="Genomic_DNA"/>
</dbReference>
<feature type="region of interest" description="Disordered" evidence="1">
    <location>
        <begin position="37"/>
        <end position="79"/>
    </location>
</feature>
<organism evidence="2 3">
    <name type="scientific">Stephania yunnanensis</name>
    <dbReference type="NCBI Taxonomy" id="152371"/>
    <lineage>
        <taxon>Eukaryota</taxon>
        <taxon>Viridiplantae</taxon>
        <taxon>Streptophyta</taxon>
        <taxon>Embryophyta</taxon>
        <taxon>Tracheophyta</taxon>
        <taxon>Spermatophyta</taxon>
        <taxon>Magnoliopsida</taxon>
        <taxon>Ranunculales</taxon>
        <taxon>Menispermaceae</taxon>
        <taxon>Menispermoideae</taxon>
        <taxon>Cissampelideae</taxon>
        <taxon>Stephania</taxon>
    </lineage>
</organism>
<keyword evidence="3" id="KW-1185">Reference proteome</keyword>
<evidence type="ECO:0000313" key="3">
    <source>
        <dbReference type="Proteomes" id="UP001420932"/>
    </source>
</evidence>
<protein>
    <submittedName>
        <fullName evidence="2">Uncharacterized protein</fullName>
    </submittedName>
</protein>
<name>A0AAP0PK75_9MAGN</name>
<feature type="compositionally biased region" description="Basic and acidic residues" evidence="1">
    <location>
        <begin position="1"/>
        <end position="12"/>
    </location>
</feature>
<sequence length="79" mass="9188">MSVNERDQELQRRSFVVSPQTTNLHFNQQIEIVKTKFDSRARSERRAGEQLGESREAQSSRDREARGRSTVRDPRGEQA</sequence>
<dbReference type="AlphaFoldDB" id="A0AAP0PK75"/>
<evidence type="ECO:0000256" key="1">
    <source>
        <dbReference type="SAM" id="MobiDB-lite"/>
    </source>
</evidence>
<gene>
    <name evidence="2" type="ORF">Syun_013231</name>
</gene>
<feature type="region of interest" description="Disordered" evidence="1">
    <location>
        <begin position="1"/>
        <end position="23"/>
    </location>
</feature>
<reference evidence="2 3" key="1">
    <citation type="submission" date="2024-01" db="EMBL/GenBank/DDBJ databases">
        <title>Genome assemblies of Stephania.</title>
        <authorList>
            <person name="Yang L."/>
        </authorList>
    </citation>
    <scope>NUCLEOTIDE SEQUENCE [LARGE SCALE GENOMIC DNA]</scope>
    <source>
        <strain evidence="2">YNDBR</strain>
        <tissue evidence="2">Leaf</tissue>
    </source>
</reference>
<accession>A0AAP0PK75</accession>
<evidence type="ECO:0000313" key="2">
    <source>
        <dbReference type="EMBL" id="KAK9143831.1"/>
    </source>
</evidence>
<comment type="caution">
    <text evidence="2">The sequence shown here is derived from an EMBL/GenBank/DDBJ whole genome shotgun (WGS) entry which is preliminary data.</text>
</comment>
<proteinExistence type="predicted"/>
<dbReference type="Proteomes" id="UP001420932">
    <property type="component" value="Unassembled WGS sequence"/>
</dbReference>